<dbReference type="PANTHER" id="PTHR11590">
    <property type="entry name" value="PROTEIN-GLUTAMINE GAMMA-GLUTAMYLTRANSFERASE"/>
    <property type="match status" value="1"/>
</dbReference>
<dbReference type="InterPro" id="IPR050779">
    <property type="entry name" value="Transglutaminase"/>
</dbReference>
<feature type="binding site" evidence="8">
    <location>
        <position position="450"/>
    </location>
    <ligand>
        <name>Ca(2+)</name>
        <dbReference type="ChEBI" id="CHEBI:29108"/>
    </ligand>
</feature>
<dbReference type="EC" id="2.3.2.13" evidence="6"/>
<dbReference type="SMART" id="SM00460">
    <property type="entry name" value="TGc"/>
    <property type="match status" value="1"/>
</dbReference>
<organism evidence="11 12">
    <name type="scientific">Pyxicephalus adspersus</name>
    <name type="common">African bullfrog</name>
    <dbReference type="NCBI Taxonomy" id="30357"/>
    <lineage>
        <taxon>Eukaryota</taxon>
        <taxon>Metazoa</taxon>
        <taxon>Chordata</taxon>
        <taxon>Craniata</taxon>
        <taxon>Vertebrata</taxon>
        <taxon>Euteleostomi</taxon>
        <taxon>Amphibia</taxon>
        <taxon>Batrachia</taxon>
        <taxon>Anura</taxon>
        <taxon>Neobatrachia</taxon>
        <taxon>Ranoidea</taxon>
        <taxon>Pyxicephalidae</taxon>
        <taxon>Pyxicephalinae</taxon>
        <taxon>Pyxicephalus</taxon>
    </lineage>
</organism>
<keyword evidence="12" id="KW-1185">Reference proteome</keyword>
<feature type="active site" evidence="7">
    <location>
        <position position="277"/>
    </location>
</feature>
<feature type="compositionally biased region" description="Basic residues" evidence="9">
    <location>
        <begin position="473"/>
        <end position="485"/>
    </location>
</feature>
<keyword evidence="2" id="KW-0808">Transferase</keyword>
<feature type="active site" evidence="7">
    <location>
        <position position="356"/>
    </location>
</feature>
<keyword evidence="4 8" id="KW-0106">Calcium</keyword>
<evidence type="ECO:0000256" key="7">
    <source>
        <dbReference type="PIRSR" id="PIRSR000459-1"/>
    </source>
</evidence>
<dbReference type="FunFam" id="2.60.40.10:FF:000090">
    <property type="entry name" value="Protein-glutamine gamma-glutamyltransferase 2"/>
    <property type="match status" value="1"/>
</dbReference>
<dbReference type="Gene3D" id="3.90.260.10">
    <property type="entry name" value="Transglutaminase-like"/>
    <property type="match status" value="1"/>
</dbReference>
<feature type="binding site" evidence="8">
    <location>
        <position position="398"/>
    </location>
    <ligand>
        <name>Ca(2+)</name>
        <dbReference type="ChEBI" id="CHEBI:29108"/>
    </ligand>
</feature>
<evidence type="ECO:0000259" key="10">
    <source>
        <dbReference type="SMART" id="SM00460"/>
    </source>
</evidence>
<evidence type="ECO:0000313" key="12">
    <source>
        <dbReference type="Proteomes" id="UP001181693"/>
    </source>
</evidence>
<dbReference type="InterPro" id="IPR038765">
    <property type="entry name" value="Papain-like_cys_pep_sf"/>
</dbReference>
<dbReference type="Gene3D" id="2.60.40.10">
    <property type="entry name" value="Immunoglobulins"/>
    <property type="match status" value="3"/>
</dbReference>
<dbReference type="GO" id="GO:0046872">
    <property type="term" value="F:metal ion binding"/>
    <property type="evidence" value="ECO:0007669"/>
    <property type="project" value="UniProtKB-KW"/>
</dbReference>
<dbReference type="Pfam" id="PF00868">
    <property type="entry name" value="Transglut_N"/>
    <property type="match status" value="1"/>
</dbReference>
<comment type="similarity">
    <text evidence="1">Belongs to the transglutaminase superfamily. Transglutaminase family.</text>
</comment>
<dbReference type="InterPro" id="IPR014756">
    <property type="entry name" value="Ig_E-set"/>
</dbReference>
<keyword evidence="5" id="KW-0012">Acyltransferase</keyword>
<evidence type="ECO:0000256" key="9">
    <source>
        <dbReference type="SAM" id="MobiDB-lite"/>
    </source>
</evidence>
<evidence type="ECO:0000256" key="4">
    <source>
        <dbReference type="ARBA" id="ARBA00022837"/>
    </source>
</evidence>
<dbReference type="InterPro" id="IPR008958">
    <property type="entry name" value="Transglutaminase_C"/>
</dbReference>
<evidence type="ECO:0000256" key="3">
    <source>
        <dbReference type="ARBA" id="ARBA00022723"/>
    </source>
</evidence>
<dbReference type="InterPro" id="IPR023608">
    <property type="entry name" value="Transglutaminase_animal"/>
</dbReference>
<feature type="binding site" evidence="8">
    <location>
        <position position="445"/>
    </location>
    <ligand>
        <name>Ca(2+)</name>
        <dbReference type="ChEBI" id="CHEBI:29108"/>
    </ligand>
</feature>
<dbReference type="Pfam" id="PF00927">
    <property type="entry name" value="Transglut_C"/>
    <property type="match status" value="2"/>
</dbReference>
<feature type="region of interest" description="Disordered" evidence="9">
    <location>
        <begin position="473"/>
        <end position="492"/>
    </location>
</feature>
<dbReference type="SUPFAM" id="SSF49309">
    <property type="entry name" value="Transglutaminase, two C-terminal domains"/>
    <property type="match status" value="2"/>
</dbReference>
<dbReference type="GO" id="GO:0003810">
    <property type="term" value="F:protein-glutamine gamma-glutamyltransferase activity"/>
    <property type="evidence" value="ECO:0007669"/>
    <property type="project" value="UniProtKB-EC"/>
</dbReference>
<proteinExistence type="inferred from homology"/>
<reference evidence="11" key="1">
    <citation type="thesis" date="2020" institute="ProQuest LLC" country="789 East Eisenhower Parkway, Ann Arbor, MI, USA">
        <title>Comparative Genomics and Chromosome Evolution.</title>
        <authorList>
            <person name="Mudd A.B."/>
        </authorList>
    </citation>
    <scope>NUCLEOTIDE SEQUENCE</scope>
    <source>
        <strain evidence="11">1538</strain>
        <tissue evidence="11">Blood</tissue>
    </source>
</reference>
<evidence type="ECO:0000256" key="2">
    <source>
        <dbReference type="ARBA" id="ARBA00022679"/>
    </source>
</evidence>
<dbReference type="SUPFAM" id="SSF81296">
    <property type="entry name" value="E set domains"/>
    <property type="match status" value="1"/>
</dbReference>
<keyword evidence="3 8" id="KW-0479">Metal-binding</keyword>
<dbReference type="InterPro" id="IPR013783">
    <property type="entry name" value="Ig-like_fold"/>
</dbReference>
<sequence length="723" mass="81663">MAALKLKNFSMEEVENMHEHRTEYYNSSKMVLRRGQEFRITLHFNRPILKGEQVEFYVGTGPDPQEADHTLTKFKLSSSARYTYWTATTDSSSSADVNVIIMSPADAPIGLYKIGLHSYTKNKKIHSRLHDFILLFNPWATVTIYHLYLTLFSPIYCSLQWEVSAGAEIKLLIQEPVGWARCGQFEEGILETCLQVLDRSLNYEEDETLDSSRRYDPAYVGRVLSAMINSFDDKGVVEGKWDSRFPGGVNPSDWVGSVEILTQWRKQGFKPVKYGQCWVFAGVLCTALRCLGIPTRVVTNFDSAHDKDSNLSIDSIYSSTGRSMSKDTVWNFHVWNESWFTRSELGESYGGWQVLDATPQELSGGIHCCGPASVHAIKEGDVDLDFDVPFIFSEVNADRNTWVYYDKDVKEKVYTNTEHVGKYISTKAVGSDERIDITESYKYAEGSVEERAIYLKAREKLVKMGIITKEGHNKKSIGKKHHKKRNGEPDFDDTENVKEKIDLEGNFELTSSTAFGDDISLMLTLTNTSKKAEKVNVKLSSSSTAYTGRPISELFSDETSHTLASKEEKQIPVNLYASQYEGELISHNLIEVVALCILKNGKKLLVRKVLFIERPPLQIQIHTIVLVNNPVEVEVTYTNPLSTYLNDGVLSFVGSGLVKRKIKKKVPVLSPRETRTMVVEITPSRTGTKQLMVNFTSKHFSAIKGFHSVNVTDAYEADEDSME</sequence>
<comment type="cofactor">
    <cofactor evidence="8">
        <name>Ca(2+)</name>
        <dbReference type="ChEBI" id="CHEBI:29108"/>
    </cofactor>
    <text evidence="8">Binds 1 Ca(2+) ion per subunit.</text>
</comment>
<dbReference type="PROSITE" id="PS00547">
    <property type="entry name" value="TRANSGLUTAMINASES"/>
    <property type="match status" value="1"/>
</dbReference>
<dbReference type="SUPFAM" id="SSF54001">
    <property type="entry name" value="Cysteine proteinases"/>
    <property type="match status" value="1"/>
</dbReference>
<protein>
    <recommendedName>
        <fullName evidence="6">protein-glutamine gamma-glutamyltransferase</fullName>
        <ecNumber evidence="6">2.3.2.13</ecNumber>
    </recommendedName>
</protein>
<evidence type="ECO:0000256" key="1">
    <source>
        <dbReference type="ARBA" id="ARBA00005968"/>
    </source>
</evidence>
<dbReference type="InterPro" id="IPR036238">
    <property type="entry name" value="Transglutaminase_C_sf"/>
</dbReference>
<gene>
    <name evidence="11" type="ORF">GDO54_008246</name>
</gene>
<evidence type="ECO:0000256" key="6">
    <source>
        <dbReference type="ARBA" id="ARBA00024222"/>
    </source>
</evidence>
<feature type="domain" description="Transglutaminase-like" evidence="10">
    <location>
        <begin position="269"/>
        <end position="359"/>
    </location>
</feature>
<dbReference type="PIRSF" id="PIRSF000459">
    <property type="entry name" value="TGM_EBP42"/>
    <property type="match status" value="1"/>
</dbReference>
<name>A0AAV3AYB9_PYXAD</name>
<comment type="caution">
    <text evidence="11">The sequence shown here is derived from an EMBL/GenBank/DDBJ whole genome shotgun (WGS) entry which is preliminary data.</text>
</comment>
<dbReference type="InterPro" id="IPR001102">
    <property type="entry name" value="Transglutaminase_N"/>
</dbReference>
<dbReference type="EMBL" id="DYDO01000003">
    <property type="protein sequence ID" value="DBA27787.1"/>
    <property type="molecule type" value="Genomic_DNA"/>
</dbReference>
<dbReference type="Pfam" id="PF01841">
    <property type="entry name" value="Transglut_core"/>
    <property type="match status" value="1"/>
</dbReference>
<dbReference type="AlphaFoldDB" id="A0AAV3AYB9"/>
<dbReference type="FunFam" id="3.90.260.10:FF:000001">
    <property type="entry name" value="Protein-glutamine gamma-glutamyltransferase 2"/>
    <property type="match status" value="1"/>
</dbReference>
<dbReference type="Proteomes" id="UP001181693">
    <property type="component" value="Unassembled WGS sequence"/>
</dbReference>
<evidence type="ECO:0000256" key="8">
    <source>
        <dbReference type="PIRSR" id="PIRSR000459-2"/>
    </source>
</evidence>
<dbReference type="PANTHER" id="PTHR11590:SF50">
    <property type="entry name" value="PROTEIN-GLUTAMINE GAMMA-GLUTAMYLTRANSFERASE 6"/>
    <property type="match status" value="1"/>
</dbReference>
<dbReference type="InterPro" id="IPR013808">
    <property type="entry name" value="Transglutaminase_AS"/>
</dbReference>
<feature type="active site" evidence="7">
    <location>
        <position position="333"/>
    </location>
</feature>
<accession>A0AAV3AYB9</accession>
<dbReference type="InterPro" id="IPR002931">
    <property type="entry name" value="Transglutaminase-like"/>
</dbReference>
<dbReference type="InterPro" id="IPR036985">
    <property type="entry name" value="Transglutaminase-like_sf"/>
</dbReference>
<evidence type="ECO:0000256" key="5">
    <source>
        <dbReference type="ARBA" id="ARBA00023315"/>
    </source>
</evidence>
<evidence type="ECO:0000313" key="11">
    <source>
        <dbReference type="EMBL" id="DBA27787.1"/>
    </source>
</evidence>
<feature type="binding site" evidence="8">
    <location>
        <position position="396"/>
    </location>
    <ligand>
        <name>Ca(2+)</name>
        <dbReference type="ChEBI" id="CHEBI:29108"/>
    </ligand>
</feature>